<feature type="transmembrane region" description="Helical" evidence="1">
    <location>
        <begin position="417"/>
        <end position="437"/>
    </location>
</feature>
<evidence type="ECO:0000313" key="2">
    <source>
        <dbReference type="EMBL" id="KKR99203.1"/>
    </source>
</evidence>
<protein>
    <submittedName>
        <fullName evidence="2">Uncharacterized protein</fullName>
    </submittedName>
</protein>
<feature type="transmembrane region" description="Helical" evidence="1">
    <location>
        <begin position="20"/>
        <end position="45"/>
    </location>
</feature>
<name>A0A0G0VEC8_9BACT</name>
<gene>
    <name evidence="2" type="ORF">UU50_C0009G0020</name>
</gene>
<reference evidence="2 3" key="1">
    <citation type="journal article" date="2015" name="Nature">
        <title>rRNA introns, odd ribosomes, and small enigmatic genomes across a large radiation of phyla.</title>
        <authorList>
            <person name="Brown C.T."/>
            <person name="Hug L.A."/>
            <person name="Thomas B.C."/>
            <person name="Sharon I."/>
            <person name="Castelle C.J."/>
            <person name="Singh A."/>
            <person name="Wilkins M.J."/>
            <person name="Williams K.H."/>
            <person name="Banfield J.F."/>
        </authorList>
    </citation>
    <scope>NUCLEOTIDE SEQUENCE [LARGE SCALE GENOMIC DNA]</scope>
</reference>
<feature type="transmembrane region" description="Helical" evidence="1">
    <location>
        <begin position="449"/>
        <end position="472"/>
    </location>
</feature>
<feature type="transmembrane region" description="Helical" evidence="1">
    <location>
        <begin position="378"/>
        <end position="397"/>
    </location>
</feature>
<dbReference type="AlphaFoldDB" id="A0A0G0VEC8"/>
<proteinExistence type="predicted"/>
<dbReference type="Gene3D" id="3.90.550.10">
    <property type="entry name" value="Spore Coat Polysaccharide Biosynthesis Protein SpsA, Chain A"/>
    <property type="match status" value="1"/>
</dbReference>
<accession>A0A0G0VEC8</accession>
<keyword evidence="1" id="KW-1133">Transmembrane helix</keyword>
<keyword evidence="1" id="KW-0812">Transmembrane</keyword>
<comment type="caution">
    <text evidence="2">The sequence shown here is derived from an EMBL/GenBank/DDBJ whole genome shotgun (WGS) entry which is preliminary data.</text>
</comment>
<dbReference type="Proteomes" id="UP000033930">
    <property type="component" value="Unassembled WGS sequence"/>
</dbReference>
<organism evidence="2 3">
    <name type="scientific">Candidatus Uhrbacteria bacterium GW2011_GWC1_41_20</name>
    <dbReference type="NCBI Taxonomy" id="1618983"/>
    <lineage>
        <taxon>Bacteria</taxon>
        <taxon>Candidatus Uhriibacteriota</taxon>
    </lineage>
</organism>
<dbReference type="PANTHER" id="PTHR36851">
    <property type="entry name" value="UNNAMED PRODUCT"/>
    <property type="match status" value="1"/>
</dbReference>
<evidence type="ECO:0000313" key="3">
    <source>
        <dbReference type="Proteomes" id="UP000033930"/>
    </source>
</evidence>
<keyword evidence="1" id="KW-0472">Membrane</keyword>
<dbReference type="EMBL" id="LCAW01000009">
    <property type="protein sequence ID" value="KKR99203.1"/>
    <property type="molecule type" value="Genomic_DNA"/>
</dbReference>
<dbReference type="SUPFAM" id="SSF53448">
    <property type="entry name" value="Nucleotide-diphospho-sugar transferases"/>
    <property type="match status" value="1"/>
</dbReference>
<dbReference type="PANTHER" id="PTHR36851:SF1">
    <property type="entry name" value="GLYCO_TRANS_2-LIKE DOMAIN-CONTAINING PROTEIN"/>
    <property type="match status" value="1"/>
</dbReference>
<sequence length="495" mass="58499">MQENTIPYGKHRFWEMIPGILIWTTFILAVGMSFFAPAIAVVFIIIFDLYWTLRVLYFLIFVVFAYRTYKKTMLVDWYAKLQKIKNWERVYHIVLLPTYKEDYQILYDALVSIRESNYRNDRFIIVMGGEEADEKNFINYAEKLKEEFKGQFAGFTTTVHPKGLKGEIPGKGSNLKWMEQETQKWIDKNKLPYKDLLVTAFDVDTVAHPQYFARFSYLFLTVKDGAHASYQPVVLYSNNVWKVQAPIRVSVFGTTFWLMSELMRSDRMWTFSSHSMTWQMLVDVGFHEPNLVSEDSRIFLQGFIRYNGDYRVEPLFLPVYMDAVEGVNYWDSMKALYKQQRRWAWGVEHLPYMLERFKGNKDISLWKRMKYVFNQIEGMYTWATAPMLIFLLGYLPFFVLQDTSTALLANSPFTLQYMMEIATAGVFVSASLSLWLLPKRPKDRSRWWWLIMILQWALLPVTFLVFGAFPAIDAQTRMMIGKYLGFNVTEKRKRG</sequence>
<evidence type="ECO:0000256" key="1">
    <source>
        <dbReference type="SAM" id="Phobius"/>
    </source>
</evidence>
<dbReference type="InterPro" id="IPR029044">
    <property type="entry name" value="Nucleotide-diphossugar_trans"/>
</dbReference>